<dbReference type="EMBL" id="CAJVPT010027278">
    <property type="protein sequence ID" value="CAG8682896.1"/>
    <property type="molecule type" value="Genomic_DNA"/>
</dbReference>
<comment type="caution">
    <text evidence="1">The sequence shown here is derived from an EMBL/GenBank/DDBJ whole genome shotgun (WGS) entry which is preliminary data.</text>
</comment>
<evidence type="ECO:0000313" key="2">
    <source>
        <dbReference type="Proteomes" id="UP000789525"/>
    </source>
</evidence>
<evidence type="ECO:0000313" key="1">
    <source>
        <dbReference type="EMBL" id="CAG8682896.1"/>
    </source>
</evidence>
<dbReference type="Proteomes" id="UP000789525">
    <property type="component" value="Unassembled WGS sequence"/>
</dbReference>
<accession>A0ACA9P331</accession>
<keyword evidence="2" id="KW-1185">Reference proteome</keyword>
<gene>
    <name evidence="1" type="ORF">ACOLOM_LOCUS9416</name>
</gene>
<organism evidence="1 2">
    <name type="scientific">Acaulospora colombiana</name>
    <dbReference type="NCBI Taxonomy" id="27376"/>
    <lineage>
        <taxon>Eukaryota</taxon>
        <taxon>Fungi</taxon>
        <taxon>Fungi incertae sedis</taxon>
        <taxon>Mucoromycota</taxon>
        <taxon>Glomeromycotina</taxon>
        <taxon>Glomeromycetes</taxon>
        <taxon>Diversisporales</taxon>
        <taxon>Acaulosporaceae</taxon>
        <taxon>Acaulospora</taxon>
    </lineage>
</organism>
<name>A0ACA9P331_9GLOM</name>
<reference evidence="1" key="1">
    <citation type="submission" date="2021-06" db="EMBL/GenBank/DDBJ databases">
        <authorList>
            <person name="Kallberg Y."/>
            <person name="Tangrot J."/>
            <person name="Rosling A."/>
        </authorList>
    </citation>
    <scope>NUCLEOTIDE SEQUENCE</scope>
    <source>
        <strain evidence="1">CL356</strain>
    </source>
</reference>
<proteinExistence type="predicted"/>
<feature type="non-terminal residue" evidence="1">
    <location>
        <position position="298"/>
    </location>
</feature>
<protein>
    <submittedName>
        <fullName evidence="1">10309_t:CDS:1</fullName>
    </submittedName>
</protein>
<sequence>MAHNRKRSNSTPPKPSNLSTISFPPVPSRLSLDHDDHPGRPSPSSTRLDDPHTDSERVQPKARKGFRRKVTSKVGELVKAGLSTPPHASHMVAGPSFIYAPDSTPLLSFAEIQRHQQLAMSGGRHHDLQGIPLPTPFFDPDIYYFAPRSNVSKRPLTAAAAESSTSLANSASSTLTRATSVGNKSSITRRRDRHASQASSAIPATPSSPPFSPSKPSTSTPSSRKRPSAGTGSTSAIPATAIPVSSEDLPSNSFEFELVDIDPSSSLPTTVNLSLSNYPAGPSYFVPPARAPEHSQDS</sequence>